<keyword evidence="6" id="KW-1185">Reference proteome</keyword>
<comment type="similarity">
    <text evidence="3">Belongs to the WD repeat cdt2 family.</text>
</comment>
<dbReference type="InterPro" id="IPR051865">
    <property type="entry name" value="WD-repeat_CDT2_adapter"/>
</dbReference>
<dbReference type="SUPFAM" id="SSF50978">
    <property type="entry name" value="WD40 repeat-like"/>
    <property type="match status" value="1"/>
</dbReference>
<reference evidence="7" key="1">
    <citation type="submission" date="2022-11" db="UniProtKB">
        <authorList>
            <consortium name="WormBaseParasite"/>
        </authorList>
    </citation>
    <scope>IDENTIFICATION</scope>
</reference>
<keyword evidence="2" id="KW-0833">Ubl conjugation pathway</keyword>
<dbReference type="GO" id="GO:0030674">
    <property type="term" value="F:protein-macromolecule adaptor activity"/>
    <property type="evidence" value="ECO:0007669"/>
    <property type="project" value="TreeGrafter"/>
</dbReference>
<keyword evidence="4" id="KW-0853">WD repeat</keyword>
<evidence type="ECO:0000256" key="1">
    <source>
        <dbReference type="ARBA" id="ARBA00004906"/>
    </source>
</evidence>
<dbReference type="InterPro" id="IPR001680">
    <property type="entry name" value="WD40_rpt"/>
</dbReference>
<dbReference type="GO" id="GO:0043161">
    <property type="term" value="P:proteasome-mediated ubiquitin-dependent protein catabolic process"/>
    <property type="evidence" value="ECO:0007669"/>
    <property type="project" value="TreeGrafter"/>
</dbReference>
<accession>A0A915K2P5</accession>
<comment type="pathway">
    <text evidence="1">Protein modification; protein ubiquitination.</text>
</comment>
<sequence length="433" mass="48828">MIVRNTLNALHNREYGSARPALKDCLISSLANFSSLSIHEDCCPVFCCRFCPSENSNHILATCNESGFLSLYNTNLEDDNENILLKLSGDRRAVLWDSMTSSKLSEFAEHSQSIKAVSVCPDDPNVFATGGRDGKICLFDIRNRVKTSQGYIPAPLNFVIRSALLILGYFKPVNVINNAHYDSSCSSHSTPRKKPRISSARSESKNNPVTALNFFDKTNLISGACTETQIRWWDLRKTYSFLKCTPTPSRKLSTFGGKKISSENQNYPSPMSPSLSRKCGFSNFCTDRDRTWLFAACTDNNLYQYSLNSSFDGPICVYKGALIRSFYVRCVVSPTLPYVLCGSNDGRAYGWTLNTGNDLGKMTPPSANPLFYLQNDRIESQNEITTLAMNNRSTITTFSDDFRWRWWKMRFLSSEEEKASSDFQRLELIAKKI</sequence>
<dbReference type="InterPro" id="IPR036322">
    <property type="entry name" value="WD40_repeat_dom_sf"/>
</dbReference>
<feature type="region of interest" description="Disordered" evidence="5">
    <location>
        <begin position="183"/>
        <end position="204"/>
    </location>
</feature>
<dbReference type="GO" id="GO:0005634">
    <property type="term" value="C:nucleus"/>
    <property type="evidence" value="ECO:0007669"/>
    <property type="project" value="TreeGrafter"/>
</dbReference>
<evidence type="ECO:0000313" key="7">
    <source>
        <dbReference type="WBParaSite" id="nRc.2.0.1.t33070-RA"/>
    </source>
</evidence>
<dbReference type="Proteomes" id="UP000887565">
    <property type="component" value="Unplaced"/>
</dbReference>
<proteinExistence type="inferred from homology"/>
<dbReference type="InterPro" id="IPR015943">
    <property type="entry name" value="WD40/YVTN_repeat-like_dom_sf"/>
</dbReference>
<dbReference type="SMART" id="SM00320">
    <property type="entry name" value="WD40"/>
    <property type="match status" value="4"/>
</dbReference>
<name>A0A915K2P5_ROMCU</name>
<evidence type="ECO:0000256" key="3">
    <source>
        <dbReference type="ARBA" id="ARBA00038344"/>
    </source>
</evidence>
<protein>
    <submittedName>
        <fullName evidence="7">Uncharacterized protein</fullName>
    </submittedName>
</protein>
<evidence type="ECO:0000256" key="2">
    <source>
        <dbReference type="ARBA" id="ARBA00022786"/>
    </source>
</evidence>
<evidence type="ECO:0000256" key="4">
    <source>
        <dbReference type="PROSITE-ProRule" id="PRU00221"/>
    </source>
</evidence>
<dbReference type="Pfam" id="PF00400">
    <property type="entry name" value="WD40"/>
    <property type="match status" value="1"/>
</dbReference>
<dbReference type="Gene3D" id="2.130.10.10">
    <property type="entry name" value="YVTN repeat-like/Quinoprotein amine dehydrogenase"/>
    <property type="match status" value="2"/>
</dbReference>
<dbReference type="PROSITE" id="PS50082">
    <property type="entry name" value="WD_REPEATS_2"/>
    <property type="match status" value="1"/>
</dbReference>
<dbReference type="WBParaSite" id="nRc.2.0.1.t33070-RA">
    <property type="protein sequence ID" value="nRc.2.0.1.t33070-RA"/>
    <property type="gene ID" value="nRc.2.0.1.g33070"/>
</dbReference>
<evidence type="ECO:0000313" key="6">
    <source>
        <dbReference type="Proteomes" id="UP000887565"/>
    </source>
</evidence>
<organism evidence="6 7">
    <name type="scientific">Romanomermis culicivorax</name>
    <name type="common">Nematode worm</name>
    <dbReference type="NCBI Taxonomy" id="13658"/>
    <lineage>
        <taxon>Eukaryota</taxon>
        <taxon>Metazoa</taxon>
        <taxon>Ecdysozoa</taxon>
        <taxon>Nematoda</taxon>
        <taxon>Enoplea</taxon>
        <taxon>Dorylaimia</taxon>
        <taxon>Mermithida</taxon>
        <taxon>Mermithoidea</taxon>
        <taxon>Mermithidae</taxon>
        <taxon>Romanomermis</taxon>
    </lineage>
</organism>
<evidence type="ECO:0000256" key="5">
    <source>
        <dbReference type="SAM" id="MobiDB-lite"/>
    </source>
</evidence>
<dbReference type="AlphaFoldDB" id="A0A915K2P5"/>
<dbReference type="PANTHER" id="PTHR22852">
    <property type="entry name" value="LETHAL 2 DENTICLELESS PROTEIN RETINOIC ACID-REGULATED NUCLEAR MATRIX-ASSOCIATED PROTEIN"/>
    <property type="match status" value="1"/>
</dbReference>
<dbReference type="PANTHER" id="PTHR22852:SF0">
    <property type="entry name" value="DENTICLELESS PROTEIN HOMOLOG"/>
    <property type="match status" value="1"/>
</dbReference>
<feature type="repeat" description="WD" evidence="4">
    <location>
        <begin position="107"/>
        <end position="149"/>
    </location>
</feature>